<keyword evidence="3" id="KW-1185">Reference proteome</keyword>
<name>A0AAQ4CVB8_9CREN</name>
<organism evidence="2 3">
    <name type="scientific">Saccharolobus caldissimus</name>
    <dbReference type="NCBI Taxonomy" id="1702097"/>
    <lineage>
        <taxon>Archaea</taxon>
        <taxon>Thermoproteota</taxon>
        <taxon>Thermoprotei</taxon>
        <taxon>Sulfolobales</taxon>
        <taxon>Sulfolobaceae</taxon>
        <taxon>Saccharolobus</taxon>
    </lineage>
</organism>
<keyword evidence="1" id="KW-1133">Transmembrane helix</keyword>
<reference evidence="2 3" key="1">
    <citation type="journal article" date="2022" name="Microbiol. Resour. Announc.">
        <title>Complete Genome Sequence of the Hyperthermophilic and Acidophilic Archaeon Saccharolobus caldissimus Strain HS-3T.</title>
        <authorList>
            <person name="Sakai H.D."/>
            <person name="Kurosawa N."/>
        </authorList>
    </citation>
    <scope>NUCLEOTIDE SEQUENCE [LARGE SCALE GENOMIC DNA]</scope>
    <source>
        <strain evidence="2 3">JCM32116</strain>
    </source>
</reference>
<sequence length="99" mass="10674">MTFAIILGLIIVIAFSVSVIARSPYNSAYYLNPSNSTSGLSGIFLATAIAGFFTFVGYGNPLFYTEETKESKRVTWIAIYLSLTISALVIALTAYSELG</sequence>
<dbReference type="EMBL" id="AP025226">
    <property type="protein sequence ID" value="BDB99749.1"/>
    <property type="molecule type" value="Genomic_DNA"/>
</dbReference>
<evidence type="ECO:0000313" key="3">
    <source>
        <dbReference type="Proteomes" id="UP001319921"/>
    </source>
</evidence>
<dbReference type="Gene3D" id="1.20.1740.10">
    <property type="entry name" value="Amino acid/polyamine transporter I"/>
    <property type="match status" value="1"/>
</dbReference>
<keyword evidence="1" id="KW-0472">Membrane</keyword>
<protein>
    <submittedName>
        <fullName evidence="2">Uncharacterized protein</fullName>
    </submittedName>
</protein>
<evidence type="ECO:0000256" key="1">
    <source>
        <dbReference type="SAM" id="Phobius"/>
    </source>
</evidence>
<dbReference type="Proteomes" id="UP001319921">
    <property type="component" value="Chromosome"/>
</dbReference>
<keyword evidence="1" id="KW-0812">Transmembrane</keyword>
<accession>A0AAQ4CVB8</accession>
<dbReference type="KEGG" id="scas:SACC_27660"/>
<dbReference type="GeneID" id="68867487"/>
<feature type="transmembrane region" description="Helical" evidence="1">
    <location>
        <begin position="40"/>
        <end position="64"/>
    </location>
</feature>
<dbReference type="RefSeq" id="WP_229570226.1">
    <property type="nucleotide sequence ID" value="NZ_AP025226.1"/>
</dbReference>
<evidence type="ECO:0000313" key="2">
    <source>
        <dbReference type="EMBL" id="BDB99749.1"/>
    </source>
</evidence>
<proteinExistence type="predicted"/>
<dbReference type="AlphaFoldDB" id="A0AAQ4CVB8"/>
<gene>
    <name evidence="2" type="ORF">SACC_27660</name>
</gene>
<feature type="transmembrane region" description="Helical" evidence="1">
    <location>
        <begin position="76"/>
        <end position="95"/>
    </location>
</feature>